<protein>
    <recommendedName>
        <fullName evidence="3">BURP domain-containing protein</fullName>
    </recommendedName>
</protein>
<reference evidence="4 5" key="2">
    <citation type="submission" date="2024-10" db="EMBL/GenBank/DDBJ databases">
        <authorList>
            <person name="Ryan C."/>
        </authorList>
    </citation>
    <scope>NUCLEOTIDE SEQUENCE [LARGE SCALE GENOMIC DNA]</scope>
</reference>
<dbReference type="PANTHER" id="PTHR31236:SF24">
    <property type="entry name" value="BURP DOMAIN PROTEIN RD22"/>
    <property type="match status" value="1"/>
</dbReference>
<feature type="compositionally biased region" description="Basic residues" evidence="1">
    <location>
        <begin position="112"/>
        <end position="137"/>
    </location>
</feature>
<sequence length="317" mass="34161">MHPPALLLIMVVTAGAAAMVHGHRTAAHTPAALFWEKAMPGTRMPDTIAHLVQRGIDDHSPLVEHYTASPSANNVCIIYDVVCNLRSRPPLLPRGAAASRQHHDRLLPGRAGVRHPPARRRQQGPLHKPPRRPRRLQHPGGLRRGGGGERHPAQVPGAVAPHRRRAQGVRHVAGGHRAERHGGMDMLGATNGGGAWAAASALPRSGLPPQQYEVEEVTPLAATGDQYVACHKMPFPYAVYHCHMTGVSTKAYKVSLRSRAAAAMVVVAVCHHDTSRWNPAHPAFEVLHTRPGGAPVCHLMPYANLVFGKKAEGTAIF</sequence>
<dbReference type="Pfam" id="PF03181">
    <property type="entry name" value="BURP"/>
    <property type="match status" value="1"/>
</dbReference>
<feature type="chain" id="PRO_5044782358" description="BURP domain-containing protein" evidence="2">
    <location>
        <begin position="23"/>
        <end position="317"/>
    </location>
</feature>
<feature type="region of interest" description="Disordered" evidence="1">
    <location>
        <begin position="94"/>
        <end position="168"/>
    </location>
</feature>
<dbReference type="InterPro" id="IPR044816">
    <property type="entry name" value="BURP"/>
</dbReference>
<evidence type="ECO:0000313" key="5">
    <source>
        <dbReference type="Proteomes" id="UP001497457"/>
    </source>
</evidence>
<feature type="domain" description="BURP" evidence="3">
    <location>
        <begin position="198"/>
        <end position="310"/>
    </location>
</feature>
<dbReference type="SMART" id="SM01045">
    <property type="entry name" value="BURP"/>
    <property type="match status" value="1"/>
</dbReference>
<dbReference type="InterPro" id="IPR004873">
    <property type="entry name" value="BURP_dom"/>
</dbReference>
<dbReference type="EMBL" id="OZ075122">
    <property type="protein sequence ID" value="CAL4905307.1"/>
    <property type="molecule type" value="Genomic_DNA"/>
</dbReference>
<reference evidence="5" key="1">
    <citation type="submission" date="2024-06" db="EMBL/GenBank/DDBJ databases">
        <authorList>
            <person name="Ryan C."/>
        </authorList>
    </citation>
    <scope>NUCLEOTIDE SEQUENCE [LARGE SCALE GENOMIC DNA]</scope>
</reference>
<evidence type="ECO:0000256" key="1">
    <source>
        <dbReference type="SAM" id="MobiDB-lite"/>
    </source>
</evidence>
<dbReference type="PROSITE" id="PS51277">
    <property type="entry name" value="BURP"/>
    <property type="match status" value="1"/>
</dbReference>
<organism evidence="4 5">
    <name type="scientific">Urochloa decumbens</name>
    <dbReference type="NCBI Taxonomy" id="240449"/>
    <lineage>
        <taxon>Eukaryota</taxon>
        <taxon>Viridiplantae</taxon>
        <taxon>Streptophyta</taxon>
        <taxon>Embryophyta</taxon>
        <taxon>Tracheophyta</taxon>
        <taxon>Spermatophyta</taxon>
        <taxon>Magnoliopsida</taxon>
        <taxon>Liliopsida</taxon>
        <taxon>Poales</taxon>
        <taxon>Poaceae</taxon>
        <taxon>PACMAD clade</taxon>
        <taxon>Panicoideae</taxon>
        <taxon>Panicodae</taxon>
        <taxon>Paniceae</taxon>
        <taxon>Melinidinae</taxon>
        <taxon>Urochloa</taxon>
    </lineage>
</organism>
<evidence type="ECO:0000256" key="2">
    <source>
        <dbReference type="SAM" id="SignalP"/>
    </source>
</evidence>
<feature type="signal peptide" evidence="2">
    <location>
        <begin position="1"/>
        <end position="22"/>
    </location>
</feature>
<accession>A0ABC8WAW8</accession>
<keyword evidence="2" id="KW-0732">Signal</keyword>
<dbReference type="Proteomes" id="UP001497457">
    <property type="component" value="Chromosome 12b"/>
</dbReference>
<evidence type="ECO:0000313" key="4">
    <source>
        <dbReference type="EMBL" id="CAL4905307.1"/>
    </source>
</evidence>
<proteinExistence type="predicted"/>
<keyword evidence="5" id="KW-1185">Reference proteome</keyword>
<name>A0ABC8WAW8_9POAL</name>
<dbReference type="PANTHER" id="PTHR31236">
    <property type="entry name" value="BURP DOMAIN PROTEIN USPL1-LIKE"/>
    <property type="match status" value="1"/>
</dbReference>
<dbReference type="AlphaFoldDB" id="A0ABC8WAW8"/>
<evidence type="ECO:0000259" key="3">
    <source>
        <dbReference type="PROSITE" id="PS51277"/>
    </source>
</evidence>
<gene>
    <name evidence="4" type="ORF">URODEC1_LOCUS11592</name>
</gene>